<dbReference type="InterPro" id="IPR027417">
    <property type="entry name" value="P-loop_NTPase"/>
</dbReference>
<proteinExistence type="predicted"/>
<dbReference type="EMBL" id="CP072227">
    <property type="protein sequence ID" value="QUT46528.1"/>
    <property type="molecule type" value="Genomic_DNA"/>
</dbReference>
<dbReference type="KEGG" id="beg:INE88_03359"/>
<dbReference type="GeneID" id="93071410"/>
<keyword evidence="4" id="KW-0067">ATP-binding</keyword>
<evidence type="ECO:0000313" key="3">
    <source>
        <dbReference type="EMBL" id="RHF04686.1"/>
    </source>
</evidence>
<dbReference type="GO" id="GO:0005524">
    <property type="term" value="F:ATP binding"/>
    <property type="evidence" value="ECO:0007669"/>
    <property type="project" value="UniProtKB-KW"/>
</dbReference>
<dbReference type="Pfam" id="PF13175">
    <property type="entry name" value="AAA_15"/>
    <property type="match status" value="1"/>
</dbReference>
<accession>A0A380YNL9</accession>
<dbReference type="Proteomes" id="UP000679226">
    <property type="component" value="Chromosome"/>
</dbReference>
<reference evidence="4 5" key="1">
    <citation type="submission" date="2018-06" db="EMBL/GenBank/DDBJ databases">
        <authorList>
            <consortium name="Pathogen Informatics"/>
            <person name="Doyle S."/>
        </authorList>
    </citation>
    <scope>NUCLEOTIDE SEQUENCE [LARGE SCALE GENOMIC DNA]</scope>
    <source>
        <strain evidence="4 5">NCTC11155</strain>
    </source>
</reference>
<evidence type="ECO:0000259" key="1">
    <source>
        <dbReference type="Pfam" id="PF13175"/>
    </source>
</evidence>
<dbReference type="EMBL" id="UFSX01000001">
    <property type="protein sequence ID" value="SUV29518.1"/>
    <property type="molecule type" value="Genomic_DNA"/>
</dbReference>
<dbReference type="Proteomes" id="UP000283538">
    <property type="component" value="Unassembled WGS sequence"/>
</dbReference>
<sequence length="434" mass="49926">MQFKLTNINKIKNATIELNGLTIIAGVNDSGKSTIGKMLFALTKAIGNMGNHNDEQRYRRIRFQAAMLYNQLSSIEKNLQINIKEKLILPPNINEFMEELMDATIADNLLLEEKEKFTEHIDITPQQKARILRYLENIKEEIQENKEPQNILKKEFETIIEAEFLNNICTNGTEHSEIAFYEGTHDNNVFISLEKNKIKDISATNLTEFQINDATFVESPLYIHLLDILASAQTLKEKRYSTAIFRPLVNYHVKDMAQKLDAIKYPFLAPSLFDDKMNAIGDITGGKFEFDNKTRNLFWKKEGVKYSPVNVASGIKAFGVMQILMETQAINENKILIWDEPENHLHPEWQIKIAQLFVEIAKAGVPILISSHSPYFIQGVRYFTEKHELNKFVNYYLAKETEDGLSELEDVTKDLNQIFVKLAQPMNEIINIGM</sequence>
<dbReference type="STRING" id="483216.BACEGG_02324"/>
<dbReference type="RefSeq" id="WP_004290646.1">
    <property type="nucleotide sequence ID" value="NZ_CABKNQ010000018.1"/>
</dbReference>
<dbReference type="EMBL" id="QSLA01000021">
    <property type="protein sequence ID" value="RHF04686.1"/>
    <property type="molecule type" value="Genomic_DNA"/>
</dbReference>
<dbReference type="InterPro" id="IPR051396">
    <property type="entry name" value="Bact_Antivir_Def_Nuclease"/>
</dbReference>
<dbReference type="Proteomes" id="UP000254424">
    <property type="component" value="Unassembled WGS sequence"/>
</dbReference>
<dbReference type="SUPFAM" id="SSF52540">
    <property type="entry name" value="P-loop containing nucleoside triphosphate hydrolases"/>
    <property type="match status" value="1"/>
</dbReference>
<dbReference type="PANTHER" id="PTHR43581">
    <property type="entry name" value="ATP/GTP PHOSPHATASE"/>
    <property type="match status" value="1"/>
</dbReference>
<name>A0A380YNL9_9BACE</name>
<evidence type="ECO:0000313" key="4">
    <source>
        <dbReference type="EMBL" id="SUV29518.1"/>
    </source>
</evidence>
<dbReference type="OrthoDB" id="9769293at2"/>
<dbReference type="PANTHER" id="PTHR43581:SF2">
    <property type="entry name" value="EXCINUCLEASE ATPASE SUBUNIT"/>
    <property type="match status" value="1"/>
</dbReference>
<organism evidence="4 5">
    <name type="scientific">Bacteroides eggerthii</name>
    <dbReference type="NCBI Taxonomy" id="28111"/>
    <lineage>
        <taxon>Bacteria</taxon>
        <taxon>Pseudomonadati</taxon>
        <taxon>Bacteroidota</taxon>
        <taxon>Bacteroidia</taxon>
        <taxon>Bacteroidales</taxon>
        <taxon>Bacteroidaceae</taxon>
        <taxon>Bacteroides</taxon>
    </lineage>
</organism>
<reference evidence="2" key="3">
    <citation type="journal article" date="2021" name="PLoS Genet.">
        <title>Mobile Type VI secretion system loci of the gut Bacteroidales display extensive intra-ecosystem transfer, multi-species spread and geographical clustering.</title>
        <authorList>
            <person name="Garcia-Bayona L."/>
            <person name="Coyne M.J."/>
            <person name="Comstock L.E."/>
        </authorList>
    </citation>
    <scope>NUCLEOTIDE SEQUENCE</scope>
    <source>
        <strain evidence="2">CL11T00C20</strain>
    </source>
</reference>
<reference evidence="3 6" key="2">
    <citation type="submission" date="2018-08" db="EMBL/GenBank/DDBJ databases">
        <title>A genome reference for cultivated species of the human gut microbiota.</title>
        <authorList>
            <person name="Zou Y."/>
            <person name="Xue W."/>
            <person name="Luo G."/>
        </authorList>
    </citation>
    <scope>NUCLEOTIDE SEQUENCE [LARGE SCALE GENOMIC DNA]</scope>
    <source>
        <strain evidence="3 6">AM26-26AC</strain>
    </source>
</reference>
<evidence type="ECO:0000313" key="2">
    <source>
        <dbReference type="EMBL" id="QUT46528.1"/>
    </source>
</evidence>
<dbReference type="InterPro" id="IPR041685">
    <property type="entry name" value="AAA_GajA/Old/RecF-like"/>
</dbReference>
<protein>
    <submittedName>
        <fullName evidence="2">AAA domain, putative AbiEii toxin, Type IV TA system</fullName>
    </submittedName>
    <submittedName>
        <fullName evidence="4">ATP-binding protein</fullName>
    </submittedName>
</protein>
<evidence type="ECO:0000313" key="6">
    <source>
        <dbReference type="Proteomes" id="UP000283538"/>
    </source>
</evidence>
<dbReference type="Gene3D" id="3.40.50.300">
    <property type="entry name" value="P-loop containing nucleotide triphosphate hydrolases"/>
    <property type="match status" value="1"/>
</dbReference>
<keyword evidence="4" id="KW-0547">Nucleotide-binding</keyword>
<evidence type="ECO:0000313" key="5">
    <source>
        <dbReference type="Proteomes" id="UP000254424"/>
    </source>
</evidence>
<feature type="domain" description="Endonuclease GajA/Old nuclease/RecF-like AAA" evidence="1">
    <location>
        <begin position="3"/>
        <end position="377"/>
    </location>
</feature>
<dbReference type="GO" id="GO:0016887">
    <property type="term" value="F:ATP hydrolysis activity"/>
    <property type="evidence" value="ECO:0007669"/>
    <property type="project" value="InterPro"/>
</dbReference>
<dbReference type="AlphaFoldDB" id="A0A380YNL9"/>
<gene>
    <name evidence="3" type="ORF">DW701_15025</name>
    <name evidence="2" type="ORF">INE88_03359</name>
    <name evidence="4" type="ORF">NCTC11155_01505</name>
</gene>